<dbReference type="EMBL" id="WBUI01000044">
    <property type="protein sequence ID" value="KAB2928762.1"/>
    <property type="molecule type" value="Genomic_DNA"/>
</dbReference>
<accession>A0A833GX39</accession>
<evidence type="ECO:0000256" key="1">
    <source>
        <dbReference type="ARBA" id="ARBA00000085"/>
    </source>
</evidence>
<dbReference type="Gene3D" id="3.30.450.40">
    <property type="match status" value="1"/>
</dbReference>
<evidence type="ECO:0000256" key="2">
    <source>
        <dbReference type="ARBA" id="ARBA00012438"/>
    </source>
</evidence>
<dbReference type="InterPro" id="IPR013767">
    <property type="entry name" value="PAS_fold"/>
</dbReference>
<gene>
    <name evidence="10" type="ORF">F9K24_21600</name>
</gene>
<dbReference type="Proteomes" id="UP000460298">
    <property type="component" value="Unassembled WGS sequence"/>
</dbReference>
<feature type="domain" description="Histidine kinase" evidence="7">
    <location>
        <begin position="932"/>
        <end position="1145"/>
    </location>
</feature>
<dbReference type="SUPFAM" id="SSF55785">
    <property type="entry name" value="PYP-like sensor domain (PAS domain)"/>
    <property type="match status" value="5"/>
</dbReference>
<feature type="domain" description="PAS" evidence="8">
    <location>
        <begin position="631"/>
        <end position="701"/>
    </location>
</feature>
<dbReference type="InterPro" id="IPR029016">
    <property type="entry name" value="GAF-like_dom_sf"/>
</dbReference>
<dbReference type="Pfam" id="PF00989">
    <property type="entry name" value="PAS"/>
    <property type="match status" value="2"/>
</dbReference>
<dbReference type="NCBIfam" id="TIGR00229">
    <property type="entry name" value="sensory_box"/>
    <property type="match status" value="4"/>
</dbReference>
<comment type="catalytic activity">
    <reaction evidence="1">
        <text>ATP + protein L-histidine = ADP + protein N-phospho-L-histidine.</text>
        <dbReference type="EC" id="2.7.13.3"/>
    </reaction>
</comment>
<dbReference type="PROSITE" id="PS50112">
    <property type="entry name" value="PAS"/>
    <property type="match status" value="4"/>
</dbReference>
<evidence type="ECO:0000259" key="8">
    <source>
        <dbReference type="PROSITE" id="PS50112"/>
    </source>
</evidence>
<dbReference type="InterPro" id="IPR036890">
    <property type="entry name" value="HATPase_C_sf"/>
</dbReference>
<evidence type="ECO:0000259" key="7">
    <source>
        <dbReference type="PROSITE" id="PS50109"/>
    </source>
</evidence>
<dbReference type="SMART" id="SM00086">
    <property type="entry name" value="PAC"/>
    <property type="match status" value="4"/>
</dbReference>
<dbReference type="InterPro" id="IPR036097">
    <property type="entry name" value="HisK_dim/P_sf"/>
</dbReference>
<dbReference type="EC" id="2.7.13.3" evidence="2"/>
<dbReference type="PANTHER" id="PTHR43304">
    <property type="entry name" value="PHYTOCHROME-LIKE PROTEIN CPH1"/>
    <property type="match status" value="1"/>
</dbReference>
<evidence type="ECO:0000313" key="10">
    <source>
        <dbReference type="EMBL" id="KAB2928762.1"/>
    </source>
</evidence>
<dbReference type="CDD" id="cd00130">
    <property type="entry name" value="PAS"/>
    <property type="match status" value="4"/>
</dbReference>
<dbReference type="AlphaFoldDB" id="A0A833GX39"/>
<feature type="coiled-coil region" evidence="6">
    <location>
        <begin position="887"/>
        <end position="925"/>
    </location>
</feature>
<proteinExistence type="predicted"/>
<feature type="domain" description="PAC" evidence="9">
    <location>
        <begin position="840"/>
        <end position="896"/>
    </location>
</feature>
<dbReference type="FunFam" id="3.30.565.10:FF:000006">
    <property type="entry name" value="Sensor histidine kinase WalK"/>
    <property type="match status" value="1"/>
</dbReference>
<dbReference type="GO" id="GO:0006355">
    <property type="term" value="P:regulation of DNA-templated transcription"/>
    <property type="evidence" value="ECO:0007669"/>
    <property type="project" value="InterPro"/>
</dbReference>
<protein>
    <recommendedName>
        <fullName evidence="2">histidine kinase</fullName>
        <ecNumber evidence="2">2.7.13.3</ecNumber>
    </recommendedName>
</protein>
<dbReference type="Pfam" id="PF13426">
    <property type="entry name" value="PAS_9"/>
    <property type="match status" value="1"/>
</dbReference>
<dbReference type="SMART" id="SM00388">
    <property type="entry name" value="HisKA"/>
    <property type="match status" value="1"/>
</dbReference>
<dbReference type="InterPro" id="IPR003018">
    <property type="entry name" value="GAF"/>
</dbReference>
<dbReference type="InterPro" id="IPR005467">
    <property type="entry name" value="His_kinase_dom"/>
</dbReference>
<dbReference type="InterPro" id="IPR052162">
    <property type="entry name" value="Sensor_kinase/Photoreceptor"/>
</dbReference>
<feature type="domain" description="PAC" evidence="9">
    <location>
        <begin position="564"/>
        <end position="616"/>
    </location>
</feature>
<dbReference type="InterPro" id="IPR004358">
    <property type="entry name" value="Sig_transdc_His_kin-like_C"/>
</dbReference>
<dbReference type="InterPro" id="IPR000700">
    <property type="entry name" value="PAS-assoc_C"/>
</dbReference>
<dbReference type="PRINTS" id="PR00344">
    <property type="entry name" value="BCTRLSENSOR"/>
</dbReference>
<dbReference type="PROSITE" id="PS50109">
    <property type="entry name" value="HIS_KIN"/>
    <property type="match status" value="1"/>
</dbReference>
<dbReference type="Pfam" id="PF02518">
    <property type="entry name" value="HATPase_c"/>
    <property type="match status" value="1"/>
</dbReference>
<dbReference type="SMART" id="SM00387">
    <property type="entry name" value="HATPase_c"/>
    <property type="match status" value="1"/>
</dbReference>
<dbReference type="Gene3D" id="3.30.450.20">
    <property type="entry name" value="PAS domain"/>
    <property type="match status" value="5"/>
</dbReference>
<keyword evidence="6" id="KW-0175">Coiled coil</keyword>
<dbReference type="InterPro" id="IPR001610">
    <property type="entry name" value="PAC"/>
</dbReference>
<sequence length="1146" mass="130224">MLFSLPVLSRLWRSLNKTIVLAKFFMLPLCSTIFSNEHRRCPRSLSPASRSTQKKGIDLVPFLQPSFSRTPVRQTMEFQIRTALGVLDQDLRLSDADTRLCEILGIESNSVQSCPFEQFLPDESKTDFRRAVTHALRDGSHETSITLQNGDGSYVFVADMQLRRLAAHTVLIQVVDSTRARRIESSIRSLARETAPLTGQAFFDSVTELLAEATGMRIAFVGRRIANDRIRTISVWDDARGGRVDDFEYELKGSPCETVVANDPCFFCDSVCRRFPEDALLQQMQMESYQGIPVHSVAGELLGIIVLLHDRPMEPIPELDPTLTLLAARAGAEMERMESERALLEQLAADQNYMSTILETTGALIIVVDHDGNIITFNRGCEETSGYSRDEVIGKPFWKHLIPEDERPAVIEALKSLSAGHFPATFENHWVRRDGTMRWISWSNTCTLKPDGSVDLVIGTGIDITEKKAMQHDLLQANEELAEQLGAVDQERNLRKQIMETSGAIVLVVDEEGRLIEFNSAAELATGYERTEVIGQSAALLVPERLRTVTMTGLKERLASGSDSSGEYVLLRKDGQKRWITWQNSVYREPLLGRRLLISIGIDITERKKFEEEQQQLFQQIERTFQEIVRERNFRQQILDTAAAIICVADTDGNVIEFNRVAEEISGYTKDELLGKPYFILLPPDQRDSARNRLKQMEDGDVEHNIVYPWLTRSGDERHILWSNSAFFDRQGGMEFVIGTGIDITERVEVERVREELFERLQNSLQELQREREFRQSIVETSSALIIVLSETGQIIEFNRGCEEVSGYRRDEVIGRHFSFLIPVDEGHHVMNRFAEMPLKEIEPNVENGWLTKSGDIRWILWNNSSVTDPQTGQQIIIGTGIDITERKKAQKELATAYEDLKLLNDHLEDRVRERTMQLQAANQELEAFSYSVSHDLRAPLRHITGFIDLIHMKAFELDPQLRKYLDIIADSAKRMGMLIDDLLQFSRMGRTEMSQSVVDLNTLLARVINDLSHEAEGRNIDWHIAELPMVRCDPSMILLVFQNLIGNALKFTRNRDPAVIEIFSEQAEKGTTIHVRDNGVGFDMQYADKLFGVFQRLHRAEEFEGTGIGLANVRRIVHRHGGTVHVVAALNEGADFSFHLPELRS</sequence>
<dbReference type="PANTHER" id="PTHR43304:SF1">
    <property type="entry name" value="PAC DOMAIN-CONTAINING PROTEIN"/>
    <property type="match status" value="1"/>
</dbReference>
<dbReference type="SUPFAM" id="SSF47384">
    <property type="entry name" value="Homodimeric domain of signal transducing histidine kinase"/>
    <property type="match status" value="1"/>
</dbReference>
<feature type="domain" description="PAS" evidence="8">
    <location>
        <begin position="350"/>
        <end position="421"/>
    </location>
</feature>
<dbReference type="InterPro" id="IPR003661">
    <property type="entry name" value="HisK_dim/P_dom"/>
</dbReference>
<evidence type="ECO:0000313" key="11">
    <source>
        <dbReference type="Proteomes" id="UP000460298"/>
    </source>
</evidence>
<dbReference type="PROSITE" id="PS50113">
    <property type="entry name" value="PAC"/>
    <property type="match status" value="4"/>
</dbReference>
<feature type="domain" description="PAC" evidence="9">
    <location>
        <begin position="700"/>
        <end position="756"/>
    </location>
</feature>
<feature type="domain" description="PAC" evidence="9">
    <location>
        <begin position="424"/>
        <end position="476"/>
    </location>
</feature>
<dbReference type="SUPFAM" id="SSF55874">
    <property type="entry name" value="ATPase domain of HSP90 chaperone/DNA topoisomerase II/histidine kinase"/>
    <property type="match status" value="1"/>
</dbReference>
<name>A0A833GX39_9LEPT</name>
<dbReference type="CDD" id="cd00082">
    <property type="entry name" value="HisKA"/>
    <property type="match status" value="1"/>
</dbReference>
<reference evidence="10 11" key="1">
    <citation type="submission" date="2019-10" db="EMBL/GenBank/DDBJ databases">
        <title>Extracellular Electron Transfer in a Candidatus Methanoperedens spp. Enrichment Culture.</title>
        <authorList>
            <person name="Berger S."/>
            <person name="Rangel Shaw D."/>
            <person name="Berben T."/>
            <person name="In 'T Zandt M."/>
            <person name="Frank J."/>
            <person name="Reimann J."/>
            <person name="Jetten M.S.M."/>
            <person name="Welte C.U."/>
        </authorList>
    </citation>
    <scope>NUCLEOTIDE SEQUENCE [LARGE SCALE GENOMIC DNA]</scope>
    <source>
        <strain evidence="10">SB12</strain>
    </source>
</reference>
<dbReference type="InterPro" id="IPR013656">
    <property type="entry name" value="PAS_4"/>
</dbReference>
<evidence type="ECO:0000259" key="9">
    <source>
        <dbReference type="PROSITE" id="PS50113"/>
    </source>
</evidence>
<dbReference type="Pfam" id="PF08448">
    <property type="entry name" value="PAS_4"/>
    <property type="match status" value="1"/>
</dbReference>
<keyword evidence="3" id="KW-0597">Phosphoprotein</keyword>
<dbReference type="SMART" id="SM00091">
    <property type="entry name" value="PAS"/>
    <property type="match status" value="5"/>
</dbReference>
<comment type="caution">
    <text evidence="10">The sequence shown here is derived from an EMBL/GenBank/DDBJ whole genome shotgun (WGS) entry which is preliminary data.</text>
</comment>
<evidence type="ECO:0000256" key="5">
    <source>
        <dbReference type="ARBA" id="ARBA00022777"/>
    </source>
</evidence>
<dbReference type="Gene3D" id="3.30.565.10">
    <property type="entry name" value="Histidine kinase-like ATPase, C-terminal domain"/>
    <property type="match status" value="1"/>
</dbReference>
<dbReference type="InterPro" id="IPR000014">
    <property type="entry name" value="PAS"/>
</dbReference>
<feature type="domain" description="PAS" evidence="8">
    <location>
        <begin position="771"/>
        <end position="825"/>
    </location>
</feature>
<feature type="coiled-coil region" evidence="6">
    <location>
        <begin position="747"/>
        <end position="778"/>
    </location>
</feature>
<dbReference type="Gene3D" id="1.10.287.130">
    <property type="match status" value="1"/>
</dbReference>
<evidence type="ECO:0000256" key="6">
    <source>
        <dbReference type="SAM" id="Coils"/>
    </source>
</evidence>
<dbReference type="Pfam" id="PF01590">
    <property type="entry name" value="GAF"/>
    <property type="match status" value="1"/>
</dbReference>
<feature type="domain" description="PAS" evidence="8">
    <location>
        <begin position="491"/>
        <end position="561"/>
    </location>
</feature>
<dbReference type="GO" id="GO:0000155">
    <property type="term" value="F:phosphorelay sensor kinase activity"/>
    <property type="evidence" value="ECO:0007669"/>
    <property type="project" value="InterPro"/>
</dbReference>
<dbReference type="InterPro" id="IPR003594">
    <property type="entry name" value="HATPase_dom"/>
</dbReference>
<keyword evidence="4" id="KW-0808">Transferase</keyword>
<organism evidence="10 11">
    <name type="scientific">Leptonema illini</name>
    <dbReference type="NCBI Taxonomy" id="183"/>
    <lineage>
        <taxon>Bacteria</taxon>
        <taxon>Pseudomonadati</taxon>
        <taxon>Spirochaetota</taxon>
        <taxon>Spirochaetia</taxon>
        <taxon>Leptospirales</taxon>
        <taxon>Leptospiraceae</taxon>
        <taxon>Leptonema</taxon>
    </lineage>
</organism>
<dbReference type="SUPFAM" id="SSF55781">
    <property type="entry name" value="GAF domain-like"/>
    <property type="match status" value="1"/>
</dbReference>
<evidence type="ECO:0000256" key="3">
    <source>
        <dbReference type="ARBA" id="ARBA00022553"/>
    </source>
</evidence>
<evidence type="ECO:0000256" key="4">
    <source>
        <dbReference type="ARBA" id="ARBA00022679"/>
    </source>
</evidence>
<keyword evidence="5" id="KW-0418">Kinase</keyword>
<dbReference type="InterPro" id="IPR035965">
    <property type="entry name" value="PAS-like_dom_sf"/>
</dbReference>
<dbReference type="Pfam" id="PF00512">
    <property type="entry name" value="HisKA"/>
    <property type="match status" value="1"/>
</dbReference>